<dbReference type="AlphaFoldDB" id="A0A0C3AD36"/>
<reference evidence="7" key="3">
    <citation type="submission" date="2023-08" db="EMBL/GenBank/DDBJ databases">
        <title>Isolation and Characterization of Rhodococcus erythropolis MGMM8.</title>
        <authorList>
            <person name="Diabankana R.G.C."/>
            <person name="Afordoanyi D.M."/>
            <person name="Validov S.Z."/>
        </authorList>
    </citation>
    <scope>NUCLEOTIDE SEQUENCE</scope>
    <source>
        <strain evidence="7">MGMM8</strain>
    </source>
</reference>
<dbReference type="Pfam" id="PF00497">
    <property type="entry name" value="SBP_bac_3"/>
    <property type="match status" value="1"/>
</dbReference>
<proteinExistence type="predicted"/>
<sequence length="325" mass="35122">MFTRPRTATLLISALATVALLGTACGSPDEESTEQHSGATTSGINLSAEQNRISTDKVDSIAAKVPQEFRDRGTIRITGNAGTAPPLRFYADDDKTVIGSETDFAYLIAEVLGLKIDLQVADWAQNSVRIDSGDADAFISNVTVTEERKEKYDFATYRLDTLAFEVRKDKNLSLEKPEDIAGLKIGVGAATNQEALLVKWNEDNVAAGRAPAEITVYQKTTDYYLPLSSGRIDAYFGPNPSSQFHAAQTGENEVIGQFSGAGEAALGQIGVLVKKDNGLVQPISEAIDHLIENGTYEQVLERWKITNEAVDKSLVNPPGLPKTNK</sequence>
<dbReference type="Proteomes" id="UP001230933">
    <property type="component" value="Chromosome"/>
</dbReference>
<dbReference type="SUPFAM" id="SSF53850">
    <property type="entry name" value="Periplasmic binding protein-like II"/>
    <property type="match status" value="1"/>
</dbReference>
<feature type="compositionally biased region" description="Polar residues" evidence="2">
    <location>
        <begin position="35"/>
        <end position="48"/>
    </location>
</feature>
<dbReference type="EMBL" id="CP050124">
    <property type="protein sequence ID" value="QIP38576.1"/>
    <property type="molecule type" value="Genomic_DNA"/>
</dbReference>
<accession>A0A0C3AD36</accession>
<gene>
    <name evidence="5" type="ORF">BS297_13605</name>
    <name evidence="6" type="ORF">G9444_1332</name>
    <name evidence="7" type="ORF">QIE55_06120</name>
</gene>
<dbReference type="InterPro" id="IPR001638">
    <property type="entry name" value="Solute-binding_3/MltF_N"/>
</dbReference>
<evidence type="ECO:0000313" key="8">
    <source>
        <dbReference type="Proteomes" id="UP000325576"/>
    </source>
</evidence>
<name>A0A0C3AD36_RHOER</name>
<evidence type="ECO:0000259" key="4">
    <source>
        <dbReference type="SMART" id="SM00062"/>
    </source>
</evidence>
<feature type="domain" description="Solute-binding protein family 3/N-terminal" evidence="4">
    <location>
        <begin position="74"/>
        <end position="308"/>
    </location>
</feature>
<feature type="chain" id="PRO_5042677792" evidence="3">
    <location>
        <begin position="25"/>
        <end position="325"/>
    </location>
</feature>
<evidence type="ECO:0000256" key="1">
    <source>
        <dbReference type="ARBA" id="ARBA00022729"/>
    </source>
</evidence>
<reference evidence="6 9" key="2">
    <citation type="submission" date="2020-03" db="EMBL/GenBank/DDBJ databases">
        <title>Screen low temperature-resistant strains for efficient degradation of petroleum hydrocarbons under the low temperature.</title>
        <authorList>
            <person name="Wang Y."/>
            <person name="Chen J."/>
        </authorList>
    </citation>
    <scope>NUCLEOTIDE SEQUENCE [LARGE SCALE GENOMIC DNA]</scope>
    <source>
        <strain evidence="6 9">KB1</strain>
    </source>
</reference>
<feature type="signal peptide" evidence="3">
    <location>
        <begin position="1"/>
        <end position="24"/>
    </location>
</feature>
<reference evidence="5 8" key="1">
    <citation type="journal article" date="2017" name="Poromechanics V (2013)">
        <title>Genomic Characterization of the Arsenic-Tolerant Actinobacterium, &lt;i&gt;Rhodococcus erythropolis&lt;/i&gt; S43.</title>
        <authorList>
            <person name="Retamal-Morales G."/>
            <person name="Mehnert M."/>
            <person name="Schwabe R."/>
            <person name="Tischler D."/>
            <person name="Schloemann M."/>
            <person name="Levican G.J."/>
        </authorList>
    </citation>
    <scope>NUCLEOTIDE SEQUENCE [LARGE SCALE GENOMIC DNA]</scope>
    <source>
        <strain evidence="5 8">S43</strain>
    </source>
</reference>
<evidence type="ECO:0000313" key="7">
    <source>
        <dbReference type="EMBL" id="WGV50801.2"/>
    </source>
</evidence>
<dbReference type="PROSITE" id="PS51257">
    <property type="entry name" value="PROKAR_LIPOPROTEIN"/>
    <property type="match status" value="1"/>
</dbReference>
<dbReference type="EMBL" id="CP124545">
    <property type="protein sequence ID" value="WGV50801.2"/>
    <property type="molecule type" value="Genomic_DNA"/>
</dbReference>
<keyword evidence="1 3" id="KW-0732">Signal</keyword>
<protein>
    <submittedName>
        <fullName evidence="5">ABC transporter substrate-binding protein</fullName>
    </submittedName>
</protein>
<dbReference type="EMBL" id="MRBO01000399">
    <property type="protein sequence ID" value="KAB2584810.1"/>
    <property type="molecule type" value="Genomic_DNA"/>
</dbReference>
<dbReference type="GeneID" id="57488636"/>
<organism evidence="5 8">
    <name type="scientific">Rhodococcus erythropolis</name>
    <name type="common">Arthrobacter picolinophilus</name>
    <dbReference type="NCBI Taxonomy" id="1833"/>
    <lineage>
        <taxon>Bacteria</taxon>
        <taxon>Bacillati</taxon>
        <taxon>Actinomycetota</taxon>
        <taxon>Actinomycetes</taxon>
        <taxon>Mycobacteriales</taxon>
        <taxon>Nocardiaceae</taxon>
        <taxon>Rhodococcus</taxon>
        <taxon>Rhodococcus erythropolis group</taxon>
    </lineage>
</organism>
<evidence type="ECO:0000256" key="3">
    <source>
        <dbReference type="SAM" id="SignalP"/>
    </source>
</evidence>
<dbReference type="RefSeq" id="WP_020968685.1">
    <property type="nucleotide sequence ID" value="NZ_BHXB01000001.1"/>
</dbReference>
<dbReference type="PANTHER" id="PTHR35936">
    <property type="entry name" value="MEMBRANE-BOUND LYTIC MUREIN TRANSGLYCOSYLASE F"/>
    <property type="match status" value="1"/>
</dbReference>
<dbReference type="CDD" id="cd01004">
    <property type="entry name" value="PBP2_MidA_like"/>
    <property type="match status" value="1"/>
</dbReference>
<evidence type="ECO:0000256" key="2">
    <source>
        <dbReference type="SAM" id="MobiDB-lite"/>
    </source>
</evidence>
<dbReference type="Gene3D" id="3.40.190.10">
    <property type="entry name" value="Periplasmic binding protein-like II"/>
    <property type="match status" value="2"/>
</dbReference>
<evidence type="ECO:0000313" key="9">
    <source>
        <dbReference type="Proteomes" id="UP000502345"/>
    </source>
</evidence>
<dbReference type="PANTHER" id="PTHR35936:SF19">
    <property type="entry name" value="AMINO-ACID-BINDING PROTEIN YXEM-RELATED"/>
    <property type="match status" value="1"/>
</dbReference>
<dbReference type="Proteomes" id="UP000325576">
    <property type="component" value="Unassembled WGS sequence"/>
</dbReference>
<dbReference type="SMART" id="SM00062">
    <property type="entry name" value="PBPb"/>
    <property type="match status" value="1"/>
</dbReference>
<dbReference type="Proteomes" id="UP000502345">
    <property type="component" value="Chromosome"/>
</dbReference>
<evidence type="ECO:0000313" key="5">
    <source>
        <dbReference type="EMBL" id="KAB2584810.1"/>
    </source>
</evidence>
<evidence type="ECO:0000313" key="6">
    <source>
        <dbReference type="EMBL" id="QIP38576.1"/>
    </source>
</evidence>
<feature type="region of interest" description="Disordered" evidence="2">
    <location>
        <begin position="26"/>
        <end position="48"/>
    </location>
</feature>
<dbReference type="KEGG" id="reb:XU06_05910"/>